<dbReference type="Proteomes" id="UP001219518">
    <property type="component" value="Unassembled WGS sequence"/>
</dbReference>
<name>A0AAE1I4Q6_9NEOP</name>
<comment type="caution">
    <text evidence="1">The sequence shown here is derived from an EMBL/GenBank/DDBJ whole genome shotgun (WGS) entry which is preliminary data.</text>
</comment>
<proteinExistence type="predicted"/>
<evidence type="ECO:0000313" key="1">
    <source>
        <dbReference type="EMBL" id="KAK3932921.1"/>
    </source>
</evidence>
<dbReference type="AlphaFoldDB" id="A0AAE1I4Q6"/>
<organism evidence="1 2">
    <name type="scientific">Frankliniella fusca</name>
    <dbReference type="NCBI Taxonomy" id="407009"/>
    <lineage>
        <taxon>Eukaryota</taxon>
        <taxon>Metazoa</taxon>
        <taxon>Ecdysozoa</taxon>
        <taxon>Arthropoda</taxon>
        <taxon>Hexapoda</taxon>
        <taxon>Insecta</taxon>
        <taxon>Pterygota</taxon>
        <taxon>Neoptera</taxon>
        <taxon>Paraneoptera</taxon>
        <taxon>Thysanoptera</taxon>
        <taxon>Terebrantia</taxon>
        <taxon>Thripoidea</taxon>
        <taxon>Thripidae</taxon>
        <taxon>Frankliniella</taxon>
    </lineage>
</organism>
<sequence>MEKLGLNGQMTRLKLQSSVHIWWSKIFVQTLFISCLLLNKPGTLKVLN</sequence>
<gene>
    <name evidence="1" type="ORF">KUF71_016387</name>
</gene>
<evidence type="ECO:0000313" key="2">
    <source>
        <dbReference type="Proteomes" id="UP001219518"/>
    </source>
</evidence>
<accession>A0AAE1I4Q6</accession>
<reference evidence="1" key="2">
    <citation type="journal article" date="2023" name="BMC Genomics">
        <title>Pest status, molecular evolution, and epigenetic factors derived from the genome assembly of Frankliniella fusca, a thysanopteran phytovirus vector.</title>
        <authorList>
            <person name="Catto M.A."/>
            <person name="Labadie P.E."/>
            <person name="Jacobson A.L."/>
            <person name="Kennedy G.G."/>
            <person name="Srinivasan R."/>
            <person name="Hunt B.G."/>
        </authorList>
    </citation>
    <scope>NUCLEOTIDE SEQUENCE</scope>
    <source>
        <strain evidence="1">PL_HMW_Pooled</strain>
    </source>
</reference>
<protein>
    <submittedName>
        <fullName evidence="1">Uncharacterized protein</fullName>
    </submittedName>
</protein>
<dbReference type="EMBL" id="JAHWGI010001441">
    <property type="protein sequence ID" value="KAK3932921.1"/>
    <property type="molecule type" value="Genomic_DNA"/>
</dbReference>
<keyword evidence="2" id="KW-1185">Reference proteome</keyword>
<reference evidence="1" key="1">
    <citation type="submission" date="2021-07" db="EMBL/GenBank/DDBJ databases">
        <authorList>
            <person name="Catto M.A."/>
            <person name="Jacobson A."/>
            <person name="Kennedy G."/>
            <person name="Labadie P."/>
            <person name="Hunt B.G."/>
            <person name="Srinivasan R."/>
        </authorList>
    </citation>
    <scope>NUCLEOTIDE SEQUENCE</scope>
    <source>
        <strain evidence="1">PL_HMW_Pooled</strain>
        <tissue evidence="1">Head</tissue>
    </source>
</reference>